<evidence type="ECO:0000313" key="4">
    <source>
        <dbReference type="EMBL" id="MBB5627891.1"/>
    </source>
</evidence>
<keyword evidence="1" id="KW-0521">NADP</keyword>
<accession>A0A7W9DQV5</accession>
<evidence type="ECO:0000313" key="5">
    <source>
        <dbReference type="Proteomes" id="UP000588112"/>
    </source>
</evidence>
<dbReference type="Pfam" id="PF00107">
    <property type="entry name" value="ADH_zinc_N"/>
    <property type="match status" value="1"/>
</dbReference>
<dbReference type="Gene3D" id="3.40.50.720">
    <property type="entry name" value="NAD(P)-binding Rossmann-like Domain"/>
    <property type="match status" value="1"/>
</dbReference>
<dbReference type="SUPFAM" id="SSF51735">
    <property type="entry name" value="NAD(P)-binding Rossmann-fold domains"/>
    <property type="match status" value="1"/>
</dbReference>
<dbReference type="EC" id="1.6.5.5" evidence="4"/>
<dbReference type="PANTHER" id="PTHR48106:SF13">
    <property type="entry name" value="QUINONE OXIDOREDUCTASE-RELATED"/>
    <property type="match status" value="1"/>
</dbReference>
<dbReference type="AlphaFoldDB" id="A0A7W9DQV5"/>
<dbReference type="EMBL" id="JACHBR010000001">
    <property type="protein sequence ID" value="MBB5627891.1"/>
    <property type="molecule type" value="Genomic_DNA"/>
</dbReference>
<dbReference type="Pfam" id="PF08240">
    <property type="entry name" value="ADH_N"/>
    <property type="match status" value="1"/>
</dbReference>
<protein>
    <submittedName>
        <fullName evidence="4">NADPH2:quinone reductase</fullName>
        <ecNumber evidence="4">1.6.5.5</ecNumber>
    </submittedName>
</protein>
<dbReference type="InterPro" id="IPR013149">
    <property type="entry name" value="ADH-like_C"/>
</dbReference>
<dbReference type="InterPro" id="IPR036291">
    <property type="entry name" value="NAD(P)-bd_dom_sf"/>
</dbReference>
<dbReference type="GO" id="GO:0008270">
    <property type="term" value="F:zinc ion binding"/>
    <property type="evidence" value="ECO:0007669"/>
    <property type="project" value="InterPro"/>
</dbReference>
<evidence type="ECO:0000256" key="2">
    <source>
        <dbReference type="ARBA" id="ARBA00023002"/>
    </source>
</evidence>
<dbReference type="SMART" id="SM00829">
    <property type="entry name" value="PKS_ER"/>
    <property type="match status" value="1"/>
</dbReference>
<name>A0A7W9DQV5_9ACTN</name>
<dbReference type="GO" id="GO:0005829">
    <property type="term" value="C:cytosol"/>
    <property type="evidence" value="ECO:0007669"/>
    <property type="project" value="TreeGrafter"/>
</dbReference>
<evidence type="ECO:0000256" key="1">
    <source>
        <dbReference type="ARBA" id="ARBA00022857"/>
    </source>
</evidence>
<evidence type="ECO:0000259" key="3">
    <source>
        <dbReference type="SMART" id="SM00829"/>
    </source>
</evidence>
<dbReference type="Proteomes" id="UP000588112">
    <property type="component" value="Unassembled WGS sequence"/>
</dbReference>
<gene>
    <name evidence="4" type="ORF">BJ981_003590</name>
</gene>
<organism evidence="4 5">
    <name type="scientific">Sphaerisporangium krabiense</name>
    <dbReference type="NCBI Taxonomy" id="763782"/>
    <lineage>
        <taxon>Bacteria</taxon>
        <taxon>Bacillati</taxon>
        <taxon>Actinomycetota</taxon>
        <taxon>Actinomycetes</taxon>
        <taxon>Streptosporangiales</taxon>
        <taxon>Streptosporangiaceae</taxon>
        <taxon>Sphaerisporangium</taxon>
    </lineage>
</organism>
<dbReference type="SUPFAM" id="SSF50129">
    <property type="entry name" value="GroES-like"/>
    <property type="match status" value="1"/>
</dbReference>
<keyword evidence="5" id="KW-1185">Reference proteome</keyword>
<dbReference type="PANTHER" id="PTHR48106">
    <property type="entry name" value="QUINONE OXIDOREDUCTASE PIG3-RELATED"/>
    <property type="match status" value="1"/>
</dbReference>
<feature type="domain" description="Enoyl reductase (ER)" evidence="3">
    <location>
        <begin position="10"/>
        <end position="320"/>
    </location>
</feature>
<dbReference type="InterPro" id="IPR013154">
    <property type="entry name" value="ADH-like_N"/>
</dbReference>
<proteinExistence type="predicted"/>
<dbReference type="InterPro" id="IPR020843">
    <property type="entry name" value="ER"/>
</dbReference>
<dbReference type="GO" id="GO:0035925">
    <property type="term" value="F:mRNA 3'-UTR AU-rich region binding"/>
    <property type="evidence" value="ECO:0007669"/>
    <property type="project" value="TreeGrafter"/>
</dbReference>
<sequence>MRVVQVTRFGGPEVLKVAEVDDPAAGAGQVVIGVEAADTLFVETQIRQGSGRDWFPVEPPYVPGGAVAGRVLAVGDGVDASWRGRVVAAGTGGGGGYAERVVAPVEALIPVPHGLGTWEAAALLHDGVTALSVFEAAEVEAGEWVLVTAAAGGMGVLLVQLARAAGARVAAAARGERKLDLVRGLGAEITADYTEPGWAGRVRAAIGAGPSAVFDGAGGEIGREAFGITASGGRISAHGASSGGFGAIDPDEARRRGVTVRGIQDVQLEPAERKRLAERALAEAAAGRLEPVIGCTFPLADAADAHAAIESRAVLGKTLLVI</sequence>
<keyword evidence="2 4" id="KW-0560">Oxidoreductase</keyword>
<dbReference type="GO" id="GO:0070402">
    <property type="term" value="F:NADPH binding"/>
    <property type="evidence" value="ECO:0007669"/>
    <property type="project" value="TreeGrafter"/>
</dbReference>
<reference evidence="4 5" key="1">
    <citation type="submission" date="2020-08" db="EMBL/GenBank/DDBJ databases">
        <title>Sequencing the genomes of 1000 actinobacteria strains.</title>
        <authorList>
            <person name="Klenk H.-P."/>
        </authorList>
    </citation>
    <scope>NUCLEOTIDE SEQUENCE [LARGE SCALE GENOMIC DNA]</scope>
    <source>
        <strain evidence="4 5">DSM 45790</strain>
    </source>
</reference>
<dbReference type="Gene3D" id="3.90.180.10">
    <property type="entry name" value="Medium-chain alcohol dehydrogenases, catalytic domain"/>
    <property type="match status" value="1"/>
</dbReference>
<dbReference type="RefSeq" id="WP_184612488.1">
    <property type="nucleotide sequence ID" value="NZ_BOOS01000015.1"/>
</dbReference>
<dbReference type="InterPro" id="IPR011032">
    <property type="entry name" value="GroES-like_sf"/>
</dbReference>
<comment type="caution">
    <text evidence="4">The sequence shown here is derived from an EMBL/GenBank/DDBJ whole genome shotgun (WGS) entry which is preliminary data.</text>
</comment>
<dbReference type="InterPro" id="IPR002364">
    <property type="entry name" value="Quin_OxRdtase/zeta-crystal_CS"/>
</dbReference>
<dbReference type="PROSITE" id="PS01162">
    <property type="entry name" value="QOR_ZETA_CRYSTAL"/>
    <property type="match status" value="1"/>
</dbReference>
<dbReference type="GO" id="GO:0003960">
    <property type="term" value="F:quinone reductase (NADPH) activity"/>
    <property type="evidence" value="ECO:0007669"/>
    <property type="project" value="UniProtKB-EC"/>
</dbReference>